<evidence type="ECO:0000256" key="9">
    <source>
        <dbReference type="SAM" id="Phobius"/>
    </source>
</evidence>
<reference evidence="10 11" key="1">
    <citation type="submission" date="2020-08" db="EMBL/GenBank/DDBJ databases">
        <title>Genome sequence of Erysipelothrix inopinata DSM 15511T.</title>
        <authorList>
            <person name="Hyun D.-W."/>
            <person name="Bae J.-W."/>
        </authorList>
    </citation>
    <scope>NUCLEOTIDE SEQUENCE [LARGE SCALE GENOMIC DNA]</scope>
    <source>
        <strain evidence="10 11">DSM 15511</strain>
    </source>
</reference>
<evidence type="ECO:0000256" key="8">
    <source>
        <dbReference type="ARBA" id="ARBA00023136"/>
    </source>
</evidence>
<evidence type="ECO:0000313" key="11">
    <source>
        <dbReference type="Proteomes" id="UP000515928"/>
    </source>
</evidence>
<dbReference type="KEGG" id="eio:H9L01_05370"/>
<name>A0A7G9RW48_9FIRM</name>
<evidence type="ECO:0000256" key="4">
    <source>
        <dbReference type="ARBA" id="ARBA00022597"/>
    </source>
</evidence>
<evidence type="ECO:0000256" key="2">
    <source>
        <dbReference type="ARBA" id="ARBA00022448"/>
    </source>
</evidence>
<protein>
    <submittedName>
        <fullName evidence="10">PTS system mannose/fructose/sorbose family transporter subunit IID</fullName>
    </submittedName>
</protein>
<dbReference type="Proteomes" id="UP000515928">
    <property type="component" value="Chromosome"/>
</dbReference>
<keyword evidence="5" id="KW-0598">Phosphotransferase system</keyword>
<dbReference type="GO" id="GO:0005886">
    <property type="term" value="C:plasma membrane"/>
    <property type="evidence" value="ECO:0007669"/>
    <property type="project" value="UniProtKB-SubCell"/>
</dbReference>
<feature type="transmembrane region" description="Helical" evidence="9">
    <location>
        <begin position="260"/>
        <end position="280"/>
    </location>
</feature>
<evidence type="ECO:0000256" key="1">
    <source>
        <dbReference type="ARBA" id="ARBA00004651"/>
    </source>
</evidence>
<keyword evidence="8 9" id="KW-0472">Membrane</keyword>
<dbReference type="InterPro" id="IPR004704">
    <property type="entry name" value="PTS_IID_man"/>
</dbReference>
<dbReference type="EMBL" id="CP060715">
    <property type="protein sequence ID" value="QNN59823.1"/>
    <property type="molecule type" value="Genomic_DNA"/>
</dbReference>
<dbReference type="Pfam" id="PF03613">
    <property type="entry name" value="EIID-AGA"/>
    <property type="match status" value="1"/>
</dbReference>
<dbReference type="RefSeq" id="WP_187532957.1">
    <property type="nucleotide sequence ID" value="NZ_CBCSHU010000012.1"/>
</dbReference>
<evidence type="ECO:0000256" key="3">
    <source>
        <dbReference type="ARBA" id="ARBA00022475"/>
    </source>
</evidence>
<dbReference type="PANTHER" id="PTHR32502">
    <property type="entry name" value="N-ACETYLGALACTOSAMINE PERMEASE II COMPONENT-RELATED"/>
    <property type="match status" value="1"/>
</dbReference>
<gene>
    <name evidence="10" type="ORF">H9L01_05370</name>
</gene>
<feature type="transmembrane region" description="Helical" evidence="9">
    <location>
        <begin position="125"/>
        <end position="144"/>
    </location>
</feature>
<feature type="transmembrane region" description="Helical" evidence="9">
    <location>
        <begin position="235"/>
        <end position="253"/>
    </location>
</feature>
<keyword evidence="7 9" id="KW-1133">Transmembrane helix</keyword>
<keyword evidence="6 9" id="KW-0812">Transmembrane</keyword>
<keyword evidence="4" id="KW-0762">Sugar transport</keyword>
<feature type="transmembrane region" description="Helical" evidence="9">
    <location>
        <begin position="150"/>
        <end position="170"/>
    </location>
</feature>
<dbReference type="GO" id="GO:0009401">
    <property type="term" value="P:phosphoenolpyruvate-dependent sugar phosphotransferase system"/>
    <property type="evidence" value="ECO:0007669"/>
    <property type="project" value="UniProtKB-KW"/>
</dbReference>
<keyword evidence="2" id="KW-0813">Transport</keyword>
<proteinExistence type="predicted"/>
<comment type="subcellular location">
    <subcellularLocation>
        <location evidence="1">Cell membrane</location>
        <topology evidence="1">Multi-pass membrane protein</topology>
    </subcellularLocation>
</comment>
<evidence type="ECO:0000256" key="6">
    <source>
        <dbReference type="ARBA" id="ARBA00022692"/>
    </source>
</evidence>
<dbReference type="PANTHER" id="PTHR32502:SF5">
    <property type="entry name" value="N-ACETYLGALACTOSAMINE PERMEASE IID COMPONENT-RELATED"/>
    <property type="match status" value="1"/>
</dbReference>
<keyword evidence="11" id="KW-1185">Reference proteome</keyword>
<evidence type="ECO:0000256" key="5">
    <source>
        <dbReference type="ARBA" id="ARBA00022683"/>
    </source>
</evidence>
<feature type="transmembrane region" description="Helical" evidence="9">
    <location>
        <begin position="191"/>
        <end position="211"/>
    </location>
</feature>
<dbReference type="InterPro" id="IPR050303">
    <property type="entry name" value="GatZ_KbaZ_carbometab"/>
</dbReference>
<dbReference type="PROSITE" id="PS51108">
    <property type="entry name" value="PTS_EIID"/>
    <property type="match status" value="1"/>
</dbReference>
<keyword evidence="3" id="KW-1003">Cell membrane</keyword>
<organism evidence="10 11">
    <name type="scientific">Erysipelothrix inopinata</name>
    <dbReference type="NCBI Taxonomy" id="225084"/>
    <lineage>
        <taxon>Bacteria</taxon>
        <taxon>Bacillati</taxon>
        <taxon>Bacillota</taxon>
        <taxon>Erysipelotrichia</taxon>
        <taxon>Erysipelotrichales</taxon>
        <taxon>Erysipelotrichaceae</taxon>
        <taxon>Erysipelothrix</taxon>
    </lineage>
</organism>
<sequence>MEQKVNMTSDKTQLLTKKDLRGTFSMWFFTTELSNSYERLQALAFCNAISKNLEKLYKDDHEAYVEALTRHLQFYNSEGTIGCIILGVALSMEEEKALGSDVPPEMITGIKTGLMGPIAGIGDTIIWGTIKPIIMGLGSSFALAGNPLGAFIIFLYPLVIVIVGYNMLNFGYKVGKESVMSLLKSGMINKIITGASILGLFMMGALSSTYVKVSTPLAWEIAGAKPIVLQEILDAILPGMLPLIAIFGIVWYFKNKGGNYNRVLFFVIILSLVGAFFGVLA</sequence>
<evidence type="ECO:0000256" key="7">
    <source>
        <dbReference type="ARBA" id="ARBA00022989"/>
    </source>
</evidence>
<dbReference type="AlphaFoldDB" id="A0A7G9RW48"/>
<evidence type="ECO:0000313" key="10">
    <source>
        <dbReference type="EMBL" id="QNN59823.1"/>
    </source>
</evidence>
<accession>A0A7G9RW48</accession>